<dbReference type="Pfam" id="PF07727">
    <property type="entry name" value="RVT_2"/>
    <property type="match status" value="1"/>
</dbReference>
<dbReference type="AlphaFoldDB" id="A0AAW1HUN1"/>
<accession>A0AAW1HUN1</accession>
<reference evidence="2 3" key="1">
    <citation type="journal article" date="2024" name="BMC Genomics">
        <title>De novo assembly and annotation of Popillia japonica's genome with initial clues to its potential as an invasive pest.</title>
        <authorList>
            <person name="Cucini C."/>
            <person name="Boschi S."/>
            <person name="Funari R."/>
            <person name="Cardaioli E."/>
            <person name="Iannotti N."/>
            <person name="Marturano G."/>
            <person name="Paoli F."/>
            <person name="Bruttini M."/>
            <person name="Carapelli A."/>
            <person name="Frati F."/>
            <person name="Nardi F."/>
        </authorList>
    </citation>
    <scope>NUCLEOTIDE SEQUENCE [LARGE SCALE GENOMIC DNA]</scope>
    <source>
        <strain evidence="2">DMR45628</strain>
    </source>
</reference>
<organism evidence="2 3">
    <name type="scientific">Popillia japonica</name>
    <name type="common">Japanese beetle</name>
    <dbReference type="NCBI Taxonomy" id="7064"/>
    <lineage>
        <taxon>Eukaryota</taxon>
        <taxon>Metazoa</taxon>
        <taxon>Ecdysozoa</taxon>
        <taxon>Arthropoda</taxon>
        <taxon>Hexapoda</taxon>
        <taxon>Insecta</taxon>
        <taxon>Pterygota</taxon>
        <taxon>Neoptera</taxon>
        <taxon>Endopterygota</taxon>
        <taxon>Coleoptera</taxon>
        <taxon>Polyphaga</taxon>
        <taxon>Scarabaeiformia</taxon>
        <taxon>Scarabaeidae</taxon>
        <taxon>Rutelinae</taxon>
        <taxon>Popillia</taxon>
    </lineage>
</organism>
<dbReference type="EMBL" id="JASPKY010000912">
    <property type="protein sequence ID" value="KAK9680315.1"/>
    <property type="molecule type" value="Genomic_DNA"/>
</dbReference>
<dbReference type="Proteomes" id="UP001458880">
    <property type="component" value="Unassembled WGS sequence"/>
</dbReference>
<comment type="caution">
    <text evidence="2">The sequence shown here is derived from an EMBL/GenBank/DDBJ whole genome shotgun (WGS) entry which is preliminary data.</text>
</comment>
<keyword evidence="2" id="KW-0808">Transferase</keyword>
<dbReference type="GO" id="GO:0003964">
    <property type="term" value="F:RNA-directed DNA polymerase activity"/>
    <property type="evidence" value="ECO:0007669"/>
    <property type="project" value="UniProtKB-KW"/>
</dbReference>
<keyword evidence="2" id="KW-0695">RNA-directed DNA polymerase</keyword>
<keyword evidence="3" id="KW-1185">Reference proteome</keyword>
<evidence type="ECO:0000313" key="3">
    <source>
        <dbReference type="Proteomes" id="UP001458880"/>
    </source>
</evidence>
<protein>
    <submittedName>
        <fullName evidence="2">Reverse transcriptase (RNA-dependent DNA polymerase)</fullName>
    </submittedName>
</protein>
<name>A0AAW1HUN1_POPJA</name>
<evidence type="ECO:0000313" key="2">
    <source>
        <dbReference type="EMBL" id="KAK9680315.1"/>
    </source>
</evidence>
<feature type="domain" description="Reverse transcriptase Ty1/copia-type" evidence="1">
    <location>
        <begin position="1"/>
        <end position="88"/>
    </location>
</feature>
<dbReference type="SUPFAM" id="SSF56672">
    <property type="entry name" value="DNA/RNA polymerases"/>
    <property type="match status" value="1"/>
</dbReference>
<keyword evidence="2" id="KW-0548">Nucleotidyltransferase</keyword>
<sequence length="96" mass="10950">MALSVQLNFKITHLDVKTAFLNGVLKENVFMAQPEGFIVPGYESKVCKLKKAVYGLKQSSRTWNNKVDDVLLNLGFKRKNILKYCICQQHNSQLTC</sequence>
<gene>
    <name evidence="2" type="ORF">QE152_g39192</name>
</gene>
<dbReference type="InterPro" id="IPR043502">
    <property type="entry name" value="DNA/RNA_pol_sf"/>
</dbReference>
<evidence type="ECO:0000259" key="1">
    <source>
        <dbReference type="Pfam" id="PF07727"/>
    </source>
</evidence>
<proteinExistence type="predicted"/>
<dbReference type="InterPro" id="IPR013103">
    <property type="entry name" value="RVT_2"/>
</dbReference>